<dbReference type="PROSITE" id="PS50172">
    <property type="entry name" value="BRCT"/>
    <property type="match status" value="1"/>
</dbReference>
<dbReference type="PANTHER" id="PTHR15321:SF3">
    <property type="entry name" value="TP53-BINDING PROTEIN 1"/>
    <property type="match status" value="1"/>
</dbReference>
<dbReference type="PANTHER" id="PTHR15321">
    <property type="entry name" value="TUMOR SUPPRESSOR P53-BINDING PROTEIN 1"/>
    <property type="match status" value="1"/>
</dbReference>
<keyword evidence="3" id="KW-0539">Nucleus</keyword>
<feature type="region of interest" description="Disordered" evidence="4">
    <location>
        <begin position="199"/>
        <end position="236"/>
    </location>
</feature>
<dbReference type="InterPro" id="IPR036420">
    <property type="entry name" value="BRCT_dom_sf"/>
</dbReference>
<feature type="region of interest" description="Disordered" evidence="4">
    <location>
        <begin position="1"/>
        <end position="67"/>
    </location>
</feature>
<dbReference type="OrthoDB" id="129353at2759"/>
<dbReference type="GO" id="GO:0042393">
    <property type="term" value="F:histone binding"/>
    <property type="evidence" value="ECO:0007669"/>
    <property type="project" value="TreeGrafter"/>
</dbReference>
<evidence type="ECO:0000256" key="1">
    <source>
        <dbReference type="ARBA" id="ARBA00004123"/>
    </source>
</evidence>
<dbReference type="SMART" id="SM00292">
    <property type="entry name" value="BRCT"/>
    <property type="match status" value="1"/>
</dbReference>
<dbReference type="SUPFAM" id="SSF52113">
    <property type="entry name" value="BRCT domain"/>
    <property type="match status" value="1"/>
</dbReference>
<dbReference type="Proteomes" id="UP000799421">
    <property type="component" value="Unassembled WGS sequence"/>
</dbReference>
<keyword evidence="2" id="KW-0227">DNA damage</keyword>
<reference evidence="6" key="1">
    <citation type="journal article" date="2020" name="Stud. Mycol.">
        <title>101 Dothideomycetes genomes: a test case for predicting lifestyles and emergence of pathogens.</title>
        <authorList>
            <person name="Haridas S."/>
            <person name="Albert R."/>
            <person name="Binder M."/>
            <person name="Bloem J."/>
            <person name="Labutti K."/>
            <person name="Salamov A."/>
            <person name="Andreopoulos B."/>
            <person name="Baker S."/>
            <person name="Barry K."/>
            <person name="Bills G."/>
            <person name="Bluhm B."/>
            <person name="Cannon C."/>
            <person name="Castanera R."/>
            <person name="Culley D."/>
            <person name="Daum C."/>
            <person name="Ezra D."/>
            <person name="Gonzalez J."/>
            <person name="Henrissat B."/>
            <person name="Kuo A."/>
            <person name="Liang C."/>
            <person name="Lipzen A."/>
            <person name="Lutzoni F."/>
            <person name="Magnuson J."/>
            <person name="Mondo S."/>
            <person name="Nolan M."/>
            <person name="Ohm R."/>
            <person name="Pangilinan J."/>
            <person name="Park H.-J."/>
            <person name="Ramirez L."/>
            <person name="Alfaro M."/>
            <person name="Sun H."/>
            <person name="Tritt A."/>
            <person name="Yoshinaga Y."/>
            <person name="Zwiers L.-H."/>
            <person name="Turgeon B."/>
            <person name="Goodwin S."/>
            <person name="Spatafora J."/>
            <person name="Crous P."/>
            <person name="Grigoriev I."/>
        </authorList>
    </citation>
    <scope>NUCLEOTIDE SEQUENCE</scope>
    <source>
        <strain evidence="6">CBS 480.64</strain>
    </source>
</reference>
<keyword evidence="7" id="KW-1185">Reference proteome</keyword>
<dbReference type="Gene3D" id="2.30.30.140">
    <property type="match status" value="1"/>
</dbReference>
<protein>
    <recommendedName>
        <fullName evidence="5">BRCT domain-containing protein</fullName>
    </recommendedName>
</protein>
<dbReference type="InterPro" id="IPR047249">
    <property type="entry name" value="BRCT_p53bp1-like_rpt1"/>
</dbReference>
<dbReference type="EMBL" id="MU006007">
    <property type="protein sequence ID" value="KAF2858575.1"/>
    <property type="molecule type" value="Genomic_DNA"/>
</dbReference>
<sequence length="490" mass="52796">MSSPSALETSSFTTAEHPPTATKETAPSTAVSTEEAISTRTVSPRAVSPPTAQETANSTPPSPPPVHTNRIFALFKGTYHNFYPATYLSTVTPTTYSVIFDDTTPTTLPAHQVRSLSLRVGDRVKLDRAGMRKETYTITKLGRHATPSQNLSDINGHISVWVKPHSKKSKSPETEVLVTNIYLTHTLWKAFAARPFTPQGRSHGCASRPTTPAGSGSHPPTPGSRPRRAPSPGNLPSKSAGLFSNMAFAISLGSNTSYKSSLTSTITAEGGTILEGFDALFTPTDFTLHPHYENLGFVALLADRHSRREKYMQALALGIPTLSHRWVKECVGERGVVGWEKFLLPAGESVLLDGAVRSRTLPGCRVANATLGEMLRNRDLLLRGVTVIMVGTKRGGEEKRRTYEFLLRALGAEGVHNVEGAKEGGELARTLGSRVFVYVHGRGVQDAAAGVFGKKGKRKRGENGLCVSDGRVTVVNDEFVVQSLILGCLV</sequence>
<evidence type="ECO:0000313" key="7">
    <source>
        <dbReference type="Proteomes" id="UP000799421"/>
    </source>
</evidence>
<evidence type="ECO:0000256" key="2">
    <source>
        <dbReference type="ARBA" id="ARBA00022763"/>
    </source>
</evidence>
<accession>A0A6A7BV38</accession>
<feature type="compositionally biased region" description="Polar residues" evidence="4">
    <location>
        <begin position="22"/>
        <end position="42"/>
    </location>
</feature>
<gene>
    <name evidence="6" type="ORF">K470DRAFT_220935</name>
</gene>
<feature type="compositionally biased region" description="Polar residues" evidence="4">
    <location>
        <begin position="50"/>
        <end position="59"/>
    </location>
</feature>
<name>A0A6A7BV38_9PEZI</name>
<organism evidence="6 7">
    <name type="scientific">Piedraia hortae CBS 480.64</name>
    <dbReference type="NCBI Taxonomy" id="1314780"/>
    <lineage>
        <taxon>Eukaryota</taxon>
        <taxon>Fungi</taxon>
        <taxon>Dikarya</taxon>
        <taxon>Ascomycota</taxon>
        <taxon>Pezizomycotina</taxon>
        <taxon>Dothideomycetes</taxon>
        <taxon>Dothideomycetidae</taxon>
        <taxon>Capnodiales</taxon>
        <taxon>Piedraiaceae</taxon>
        <taxon>Piedraia</taxon>
    </lineage>
</organism>
<dbReference type="Pfam" id="PF18115">
    <property type="entry name" value="Tudor_3"/>
    <property type="match status" value="1"/>
</dbReference>
<dbReference type="InterPro" id="IPR041297">
    <property type="entry name" value="Crb2_Tudor"/>
</dbReference>
<dbReference type="AlphaFoldDB" id="A0A6A7BV38"/>
<feature type="compositionally biased region" description="Polar residues" evidence="4">
    <location>
        <begin position="1"/>
        <end position="14"/>
    </location>
</feature>
<dbReference type="GO" id="GO:0000077">
    <property type="term" value="P:DNA damage checkpoint signaling"/>
    <property type="evidence" value="ECO:0007669"/>
    <property type="project" value="TreeGrafter"/>
</dbReference>
<comment type="subcellular location">
    <subcellularLocation>
        <location evidence="1">Nucleus</location>
    </subcellularLocation>
</comment>
<evidence type="ECO:0000259" key="5">
    <source>
        <dbReference type="PROSITE" id="PS50172"/>
    </source>
</evidence>
<dbReference type="InterPro" id="IPR001357">
    <property type="entry name" value="BRCT_dom"/>
</dbReference>
<evidence type="ECO:0000313" key="6">
    <source>
        <dbReference type="EMBL" id="KAF2858575.1"/>
    </source>
</evidence>
<proteinExistence type="predicted"/>
<dbReference type="GO" id="GO:0045944">
    <property type="term" value="P:positive regulation of transcription by RNA polymerase II"/>
    <property type="evidence" value="ECO:0007669"/>
    <property type="project" value="TreeGrafter"/>
</dbReference>
<evidence type="ECO:0000256" key="3">
    <source>
        <dbReference type="ARBA" id="ARBA00023242"/>
    </source>
</evidence>
<dbReference type="Gene3D" id="3.40.50.10190">
    <property type="entry name" value="BRCT domain"/>
    <property type="match status" value="1"/>
</dbReference>
<dbReference type="GO" id="GO:0005634">
    <property type="term" value="C:nucleus"/>
    <property type="evidence" value="ECO:0007669"/>
    <property type="project" value="UniProtKB-SubCell"/>
</dbReference>
<evidence type="ECO:0000256" key="4">
    <source>
        <dbReference type="SAM" id="MobiDB-lite"/>
    </source>
</evidence>
<dbReference type="InterPro" id="IPR047252">
    <property type="entry name" value="TP53BP1-like"/>
</dbReference>
<feature type="domain" description="BRCT" evidence="5">
    <location>
        <begin position="238"/>
        <end position="344"/>
    </location>
</feature>
<dbReference type="CDD" id="cd17745">
    <property type="entry name" value="BRCT_p53bp1_rpt1"/>
    <property type="match status" value="1"/>
</dbReference>